<feature type="chain" id="PRO_5045646526" description="TonB C-terminal domain-containing protein" evidence="1">
    <location>
        <begin position="19"/>
        <end position="159"/>
    </location>
</feature>
<name>A0ABU2YF30_9FLAO</name>
<sequence length="159" mass="18337">MKVFFALFLVFFCSSCQFFETEKIPSEVFYDEEKQTIDWNDVDQFPVFKSCSNYSEKEAQRTCFENTLNQRLLTTLQQEELQITTQEIIDTVLVHFTVSKEGMLSVKQMDLDSLTATRFPNFKEAVLNAISNLEVDAPAYKRGIPVTTSYTLPIVLQSN</sequence>
<keyword evidence="1" id="KW-0732">Signal</keyword>
<organism evidence="2 3">
    <name type="scientific">Patiriisocius hiemis</name>
    <dbReference type="NCBI Taxonomy" id="3075604"/>
    <lineage>
        <taxon>Bacteria</taxon>
        <taxon>Pseudomonadati</taxon>
        <taxon>Bacteroidota</taxon>
        <taxon>Flavobacteriia</taxon>
        <taxon>Flavobacteriales</taxon>
        <taxon>Flavobacteriaceae</taxon>
        <taxon>Patiriisocius</taxon>
    </lineage>
</organism>
<feature type="signal peptide" evidence="1">
    <location>
        <begin position="1"/>
        <end position="18"/>
    </location>
</feature>
<dbReference type="Proteomes" id="UP001254488">
    <property type="component" value="Unassembled WGS sequence"/>
</dbReference>
<proteinExistence type="predicted"/>
<accession>A0ABU2YF30</accession>
<dbReference type="RefSeq" id="WP_311333304.1">
    <property type="nucleotide sequence ID" value="NZ_JAVRHZ010000006.1"/>
</dbReference>
<protein>
    <recommendedName>
        <fullName evidence="4">TonB C-terminal domain-containing protein</fullName>
    </recommendedName>
</protein>
<gene>
    <name evidence="2" type="ORF">RM538_10075</name>
</gene>
<evidence type="ECO:0000256" key="1">
    <source>
        <dbReference type="SAM" id="SignalP"/>
    </source>
</evidence>
<reference evidence="2 3" key="1">
    <citation type="submission" date="2023-09" db="EMBL/GenBank/DDBJ databases">
        <authorList>
            <person name="Rey-Velasco X."/>
        </authorList>
    </citation>
    <scope>NUCLEOTIDE SEQUENCE [LARGE SCALE GENOMIC DNA]</scope>
    <source>
        <strain evidence="2 3">W242</strain>
    </source>
</reference>
<comment type="caution">
    <text evidence="2">The sequence shown here is derived from an EMBL/GenBank/DDBJ whole genome shotgun (WGS) entry which is preliminary data.</text>
</comment>
<evidence type="ECO:0000313" key="3">
    <source>
        <dbReference type="Proteomes" id="UP001254488"/>
    </source>
</evidence>
<evidence type="ECO:0008006" key="4">
    <source>
        <dbReference type="Google" id="ProtNLM"/>
    </source>
</evidence>
<keyword evidence="3" id="KW-1185">Reference proteome</keyword>
<evidence type="ECO:0000313" key="2">
    <source>
        <dbReference type="EMBL" id="MDT0556352.1"/>
    </source>
</evidence>
<dbReference type="EMBL" id="JAVRHZ010000006">
    <property type="protein sequence ID" value="MDT0556352.1"/>
    <property type="molecule type" value="Genomic_DNA"/>
</dbReference>